<dbReference type="FunFam" id="1.20.58.60:FF:000044">
    <property type="entry name" value="Short stop, isoform K"/>
    <property type="match status" value="1"/>
</dbReference>
<dbReference type="FunFam" id="1.20.58.60:FF:000030">
    <property type="entry name" value="Short stop, isoform K"/>
    <property type="match status" value="1"/>
</dbReference>
<dbReference type="PROSITE" id="PS00020">
    <property type="entry name" value="ACTININ_2"/>
    <property type="match status" value="1"/>
</dbReference>
<evidence type="ECO:0000256" key="4">
    <source>
        <dbReference type="SAM" id="Coils"/>
    </source>
</evidence>
<dbReference type="InterPro" id="IPR049538">
    <property type="entry name" value="PCN-like_spectrin-like_rpt"/>
</dbReference>
<dbReference type="InParanoid" id="A0A6L2Q3J4"/>
<evidence type="ECO:0000256" key="2">
    <source>
        <dbReference type="ARBA" id="ARBA00022737"/>
    </source>
</evidence>
<dbReference type="Proteomes" id="UP000502823">
    <property type="component" value="Unassembled WGS sequence"/>
</dbReference>
<evidence type="ECO:0000256" key="5">
    <source>
        <dbReference type="SAM" id="MobiDB-lite"/>
    </source>
</evidence>
<proteinExistence type="predicted"/>
<dbReference type="CDD" id="cd21189">
    <property type="entry name" value="CH_PLEC-like_rpt2"/>
    <property type="match status" value="1"/>
</dbReference>
<dbReference type="SMART" id="SM00250">
    <property type="entry name" value="PLEC"/>
    <property type="match status" value="37"/>
</dbReference>
<dbReference type="GO" id="GO:0030056">
    <property type="term" value="C:hemidesmosome"/>
    <property type="evidence" value="ECO:0007669"/>
    <property type="project" value="TreeGrafter"/>
</dbReference>
<feature type="region of interest" description="Disordered" evidence="5">
    <location>
        <begin position="1961"/>
        <end position="2093"/>
    </location>
</feature>
<dbReference type="EMBL" id="BLKM01000900">
    <property type="protein sequence ID" value="GFG39389.1"/>
    <property type="molecule type" value="Genomic_DNA"/>
</dbReference>
<feature type="coiled-coil region" evidence="4">
    <location>
        <begin position="285"/>
        <end position="326"/>
    </location>
</feature>
<dbReference type="GO" id="GO:0003779">
    <property type="term" value="F:actin binding"/>
    <property type="evidence" value="ECO:0007669"/>
    <property type="project" value="UniProtKB-KW"/>
</dbReference>
<dbReference type="FunFam" id="1.10.418.10:FF:000022">
    <property type="entry name" value="Short stop, isoform K"/>
    <property type="match status" value="1"/>
</dbReference>
<dbReference type="Gene3D" id="1.10.418.10">
    <property type="entry name" value="Calponin-like domain"/>
    <property type="match status" value="2"/>
</dbReference>
<feature type="coiled-coil region" evidence="4">
    <location>
        <begin position="5970"/>
        <end position="6025"/>
    </location>
</feature>
<dbReference type="FunFam" id="1.20.58.60:FF:000082">
    <property type="entry name" value="Short stop, isoform K"/>
    <property type="match status" value="1"/>
</dbReference>
<dbReference type="OrthoDB" id="2250192at2759"/>
<keyword evidence="1" id="KW-0597">Phosphoprotein</keyword>
<dbReference type="Gene3D" id="1.20.58.60">
    <property type="match status" value="29"/>
</dbReference>
<dbReference type="Pfam" id="PF00307">
    <property type="entry name" value="CH"/>
    <property type="match status" value="2"/>
</dbReference>
<dbReference type="InterPro" id="IPR036872">
    <property type="entry name" value="CH_dom_sf"/>
</dbReference>
<feature type="compositionally biased region" description="Polar residues" evidence="5">
    <location>
        <begin position="7855"/>
        <end position="7868"/>
    </location>
</feature>
<accession>A0A6L2Q3J4</accession>
<feature type="compositionally biased region" description="Polar residues" evidence="5">
    <location>
        <begin position="5250"/>
        <end position="5266"/>
    </location>
</feature>
<feature type="region of interest" description="Disordered" evidence="5">
    <location>
        <begin position="2496"/>
        <end position="2548"/>
    </location>
</feature>
<feature type="compositionally biased region" description="Low complexity" evidence="5">
    <location>
        <begin position="5280"/>
        <end position="5303"/>
    </location>
</feature>
<dbReference type="FunCoup" id="A0A6L2Q3J4">
    <property type="interactions" value="383"/>
</dbReference>
<dbReference type="GO" id="GO:0031122">
    <property type="term" value="P:cytoplasmic microtubule organization"/>
    <property type="evidence" value="ECO:0007669"/>
    <property type="project" value="TreeGrafter"/>
</dbReference>
<dbReference type="InterPro" id="IPR001715">
    <property type="entry name" value="CH_dom"/>
</dbReference>
<dbReference type="PANTHER" id="PTHR23169">
    <property type="entry name" value="ENVOPLAKIN"/>
    <property type="match status" value="1"/>
</dbReference>
<dbReference type="GO" id="GO:0042060">
    <property type="term" value="P:wound healing"/>
    <property type="evidence" value="ECO:0007669"/>
    <property type="project" value="TreeGrafter"/>
</dbReference>
<dbReference type="FunFam" id="1.20.58.60:FF:000045">
    <property type="entry name" value="Short stop, isoform K"/>
    <property type="match status" value="1"/>
</dbReference>
<feature type="domain" description="Calponin-homology (CH)" evidence="6">
    <location>
        <begin position="1"/>
        <end position="47"/>
    </location>
</feature>
<dbReference type="FunFam" id="1.20.58.60:FF:000001">
    <property type="entry name" value="Microtubule-actin cross-linking factor 1"/>
    <property type="match status" value="3"/>
</dbReference>
<dbReference type="SMART" id="SM00150">
    <property type="entry name" value="SPEC"/>
    <property type="match status" value="35"/>
</dbReference>
<dbReference type="GO" id="GO:0045104">
    <property type="term" value="P:intermediate filament cytoskeleton organization"/>
    <property type="evidence" value="ECO:0007669"/>
    <property type="project" value="InterPro"/>
</dbReference>
<protein>
    <recommendedName>
        <fullName evidence="6">Calponin-homology (CH) domain-containing protein</fullName>
    </recommendedName>
</protein>
<dbReference type="InterPro" id="IPR035915">
    <property type="entry name" value="Plakin_repeat_sf"/>
</dbReference>
<feature type="compositionally biased region" description="Acidic residues" evidence="5">
    <location>
        <begin position="2517"/>
        <end position="2530"/>
    </location>
</feature>
<feature type="compositionally biased region" description="Basic and acidic residues" evidence="5">
    <location>
        <begin position="2531"/>
        <end position="2548"/>
    </location>
</feature>
<evidence type="ECO:0000256" key="3">
    <source>
        <dbReference type="ARBA" id="ARBA00023203"/>
    </source>
</evidence>
<dbReference type="Gene3D" id="3.90.1290.10">
    <property type="entry name" value="Plakin repeat"/>
    <property type="match status" value="17"/>
</dbReference>
<feature type="compositionally biased region" description="Basic and acidic residues" evidence="5">
    <location>
        <begin position="7869"/>
        <end position="7902"/>
    </location>
</feature>
<comment type="caution">
    <text evidence="7">The sequence shown here is derived from an EMBL/GenBank/DDBJ whole genome shotgun (WGS) entry which is preliminary data.</text>
</comment>
<gene>
    <name evidence="7" type="ORF">Cfor_08338</name>
</gene>
<dbReference type="FunFam" id="1.20.58.60:FF:000039">
    <property type="entry name" value="Short stop, isoform N"/>
    <property type="match status" value="1"/>
</dbReference>
<feature type="compositionally biased region" description="Low complexity" evidence="5">
    <location>
        <begin position="2066"/>
        <end position="2086"/>
    </location>
</feature>
<dbReference type="SMART" id="SM00033">
    <property type="entry name" value="CH"/>
    <property type="match status" value="1"/>
</dbReference>
<dbReference type="InterPro" id="IPR018159">
    <property type="entry name" value="Spectrin/alpha-actinin"/>
</dbReference>
<feature type="coiled-coil region" evidence="4">
    <location>
        <begin position="5888"/>
        <end position="5922"/>
    </location>
</feature>
<feature type="compositionally biased region" description="Polar residues" evidence="5">
    <location>
        <begin position="1971"/>
        <end position="1994"/>
    </location>
</feature>
<dbReference type="Gene3D" id="2.30.30.40">
    <property type="entry name" value="SH3 Domains"/>
    <property type="match status" value="1"/>
</dbReference>
<dbReference type="GO" id="GO:0005198">
    <property type="term" value="F:structural molecule activity"/>
    <property type="evidence" value="ECO:0007669"/>
    <property type="project" value="TreeGrafter"/>
</dbReference>
<dbReference type="InterPro" id="IPR002017">
    <property type="entry name" value="Spectrin_repeat"/>
</dbReference>
<evidence type="ECO:0000256" key="1">
    <source>
        <dbReference type="ARBA" id="ARBA00022553"/>
    </source>
</evidence>
<keyword evidence="4" id="KW-0175">Coiled coil</keyword>
<dbReference type="PANTHER" id="PTHR23169:SF23">
    <property type="entry name" value="SHORT STOP, ISOFORM H"/>
    <property type="match status" value="1"/>
</dbReference>
<dbReference type="FunFam" id="1.20.58.60:FF:000050">
    <property type="entry name" value="Short stop, isoform N"/>
    <property type="match status" value="1"/>
</dbReference>
<feature type="coiled-coil region" evidence="4">
    <location>
        <begin position="849"/>
        <end position="900"/>
    </location>
</feature>
<dbReference type="InterPro" id="IPR001101">
    <property type="entry name" value="Plectin_repeat"/>
</dbReference>
<feature type="region of interest" description="Disordered" evidence="5">
    <location>
        <begin position="5235"/>
        <end position="5309"/>
    </location>
</feature>
<dbReference type="CDD" id="cd00176">
    <property type="entry name" value="SPEC"/>
    <property type="match status" value="16"/>
</dbReference>
<feature type="domain" description="Calponin-homology (CH)" evidence="6">
    <location>
        <begin position="59"/>
        <end position="164"/>
    </location>
</feature>
<dbReference type="GO" id="GO:0016020">
    <property type="term" value="C:membrane"/>
    <property type="evidence" value="ECO:0007669"/>
    <property type="project" value="TreeGrafter"/>
</dbReference>
<dbReference type="SUPFAM" id="SSF75399">
    <property type="entry name" value="Plakin repeat"/>
    <property type="match status" value="22"/>
</dbReference>
<feature type="coiled-coil region" evidence="4">
    <location>
        <begin position="6477"/>
        <end position="6537"/>
    </location>
</feature>
<keyword evidence="8" id="KW-1185">Reference proteome</keyword>
<reference evidence="8" key="1">
    <citation type="submission" date="2020-01" db="EMBL/GenBank/DDBJ databases">
        <title>Draft genome sequence of the Termite Coptotermes fromosanus.</title>
        <authorList>
            <person name="Itakura S."/>
            <person name="Yosikawa Y."/>
            <person name="Umezawa K."/>
        </authorList>
    </citation>
    <scope>NUCLEOTIDE SEQUENCE [LARGE SCALE GENOMIC DNA]</scope>
</reference>
<feature type="region of interest" description="Disordered" evidence="5">
    <location>
        <begin position="1352"/>
        <end position="1373"/>
    </location>
</feature>
<feature type="coiled-coil region" evidence="4">
    <location>
        <begin position="6190"/>
        <end position="6217"/>
    </location>
</feature>
<dbReference type="FunFam" id="1.20.58.60:FF:000042">
    <property type="entry name" value="Short stop, isoform N"/>
    <property type="match status" value="1"/>
</dbReference>
<keyword evidence="3" id="KW-0009">Actin-binding</keyword>
<feature type="compositionally biased region" description="Basic and acidic residues" evidence="5">
    <location>
        <begin position="7842"/>
        <end position="7854"/>
    </location>
</feature>
<dbReference type="Pfam" id="PF00435">
    <property type="entry name" value="Spectrin"/>
    <property type="match status" value="16"/>
</dbReference>
<evidence type="ECO:0000313" key="7">
    <source>
        <dbReference type="EMBL" id="GFG39389.1"/>
    </source>
</evidence>
<dbReference type="InterPro" id="IPR001589">
    <property type="entry name" value="Actinin_actin-bd_CS"/>
</dbReference>
<keyword evidence="2" id="KW-0677">Repeat</keyword>
<evidence type="ECO:0000259" key="6">
    <source>
        <dbReference type="PROSITE" id="PS50021"/>
    </source>
</evidence>
<dbReference type="Pfam" id="PF21019">
    <property type="entry name" value="Spectrin_3"/>
    <property type="match status" value="1"/>
</dbReference>
<evidence type="ECO:0000313" key="8">
    <source>
        <dbReference type="Proteomes" id="UP000502823"/>
    </source>
</evidence>
<dbReference type="Pfam" id="PF17902">
    <property type="entry name" value="SH3_10"/>
    <property type="match status" value="1"/>
</dbReference>
<feature type="region of interest" description="Disordered" evidence="5">
    <location>
        <begin position="1312"/>
        <end position="1331"/>
    </location>
</feature>
<organism evidence="7 8">
    <name type="scientific">Coptotermes formosanus</name>
    <name type="common">Formosan subterranean termite</name>
    <dbReference type="NCBI Taxonomy" id="36987"/>
    <lineage>
        <taxon>Eukaryota</taxon>
        <taxon>Metazoa</taxon>
        <taxon>Ecdysozoa</taxon>
        <taxon>Arthropoda</taxon>
        <taxon>Hexapoda</taxon>
        <taxon>Insecta</taxon>
        <taxon>Pterygota</taxon>
        <taxon>Neoptera</taxon>
        <taxon>Polyneoptera</taxon>
        <taxon>Dictyoptera</taxon>
        <taxon>Blattodea</taxon>
        <taxon>Blattoidea</taxon>
        <taxon>Termitoidae</taxon>
        <taxon>Rhinotermitidae</taxon>
        <taxon>Coptotermes</taxon>
    </lineage>
</organism>
<dbReference type="FunFam" id="1.20.58.60:FF:000260">
    <property type="entry name" value="Kakapo"/>
    <property type="match status" value="1"/>
</dbReference>
<dbReference type="SUPFAM" id="SSF47576">
    <property type="entry name" value="Calponin-homology domain, CH-domain"/>
    <property type="match status" value="1"/>
</dbReference>
<dbReference type="GO" id="GO:0005882">
    <property type="term" value="C:intermediate filament"/>
    <property type="evidence" value="ECO:0007669"/>
    <property type="project" value="TreeGrafter"/>
</dbReference>
<feature type="region of interest" description="Disordered" evidence="5">
    <location>
        <begin position="7842"/>
        <end position="7902"/>
    </location>
</feature>
<dbReference type="GO" id="GO:0005737">
    <property type="term" value="C:cytoplasm"/>
    <property type="evidence" value="ECO:0007669"/>
    <property type="project" value="TreeGrafter"/>
</dbReference>
<feature type="compositionally biased region" description="Basic and acidic residues" evidence="5">
    <location>
        <begin position="5236"/>
        <end position="5245"/>
    </location>
</feature>
<feature type="region of interest" description="Disordered" evidence="5">
    <location>
        <begin position="3124"/>
        <end position="3181"/>
    </location>
</feature>
<dbReference type="FunFam" id="1.20.58.60:FF:000040">
    <property type="entry name" value="Short stop, isoform N"/>
    <property type="match status" value="1"/>
</dbReference>
<dbReference type="InterPro" id="IPR043197">
    <property type="entry name" value="Plakin"/>
</dbReference>
<dbReference type="FunFam" id="1.20.58.60:FF:000101">
    <property type="entry name" value="Short stop, isoform K"/>
    <property type="match status" value="1"/>
</dbReference>
<dbReference type="PROSITE" id="PS50021">
    <property type="entry name" value="CH"/>
    <property type="match status" value="2"/>
</dbReference>
<dbReference type="Gene3D" id="1.20.58.1060">
    <property type="match status" value="1"/>
</dbReference>
<feature type="compositionally biased region" description="Basic and acidic residues" evidence="5">
    <location>
        <begin position="3164"/>
        <end position="3180"/>
    </location>
</feature>
<feature type="non-terminal residue" evidence="7">
    <location>
        <position position="7902"/>
    </location>
</feature>
<dbReference type="FunFam" id="1.20.58.60:FF:000038">
    <property type="entry name" value="Short stop, isoform N"/>
    <property type="match status" value="1"/>
</dbReference>
<sequence length="7902" mass="881928">MLQNVQIALDFLRYRKIKLVNIRAEDIVDGNPKLTLGLIWTIILHFQISDIVVGQEPNVSARDALLRWARRTTAKYPGVQVTDFTSSWRDGLAFNAIIHRNRPDLIDWRSIRSRVARDRLENAFHVAEREYGVTRLLDPEDVDTPEPDEKSLITYISSLYDVFPEPPPIHPLYDPESQQRRAEYRDIASSLHLWMREKLSIMLDRTFPNTLIEMKKLAAESSRFRTDEVPPRQKDKQRLTHIFRELERYFEAVGEIDMEPELHIDVLDKNWNRLMMAHQERDHAILEEIKRLERLQRLAEKVHREMKQVDSRLEELEQRIEDEARRLDRLHPLDAKHNVDLLEQDIRLTEDSINSLFGDVQSLRDGRYPQASDLHKRVQKLHQRWVALRSLLHSKLITPLASISFPVEERTVTRQTRTVLETRLVETNIHFRQLQECTEWCRNKLKQLQDAEYGSDLPSVQNELNIHQREHKTIEQFHIRVEQCVSAKNNFHGEELQLYTQYLSQLQKAYAELLVTSNKRLSDLETLQDFLQSATNELIWLNEKEEVEVSRDWSDKNLNIPAIEQYYESLMSDLEKREIQFSAVQDRGESLVLQHHPAAKCIEAYMAAMQTQWAWLLQLTLCLETHLKHASLYHQFFREVHEAEEWITKRDEIMNTLYSQSDFTLDEGERLLRGMQELREELNHYGDVVQGLSEKSKDIVPLKQRRQPLSRPAQVLAICAYKQVNIVVEKGEQCILHDNSGRVKWRVSNSSGIESSVPGVCFLIPPPDKEALDAIERLKRQFDRSIALWQKKQLRMRQNMIFATIKVVKSWDLAQFLAMGQEQRDAIRKALNEDADKLLQEGDPADPQLRRLRREMEEVNRLFDEFEKRARAEEESKNATRNFNDKITSLQASLDEAERTLAARTAASLPRDLDSLEHLVIEHKEFETRLQALGPEVEDVQAIFRSVARKTPAMQTKLDKCLNKWNQLWSSSHLYIERLKCVEIVLTGLEEATTVVSEFELKLASYEELPSDVEALQVVHEDLLNLQNSVSQQQMVIDQLTEDVHNARRLVEKSRPTHRGPHSDLERLEADVGRLTTRWENVCEQLVDRLRSCEAAYGLLQAYTNSYQTEVSWVDESYGKLNNLAPIGALYNSVLEKTQTIEQVNVVGGRFIREAKIYDLRLQRYCGWLVEEVHPSLDATLRTPHIDGGGGADTVAKQLDILNHRFQALLAVLYDRLRQIAALSPNDPALQLLVTQMEPRQMRTFRTEFNIFESSTTDTTESRTYNSSVHYATQSDRYFHRVSTSAHHDLNHTKAFADDPQNSAASLVTVTTSSGLPTKKRSKPDFDTHESAAFTKGGTSIYSNAVVSTNGEAGSGLSPSKIRKDSPTKWSGSSMQFSEIRSLKRIHKVEEGIGTDNIIESLGIIHPSTGEVLTVGDAISLRILDVRTGRIVTSPDGRSPTVSIEEAAARGLVDPALAERLLGPCGIVEDDGQSGRQLSLLEAIQRELFDAERGFVTSAEGRVKVMYTSDVDQHKRISIAEAVAKGMVNPETGQFTNPTGGEHISLKEAFARNLIDRDPTGEKGKKKPSNSGICLSDAISHGLVDDRSGQIVDRNSGDKFPLTVAIKKGIIDPSVREVVDASTDNKVTVSEATASGILDPKQGKYIHGISQEVLPLREARRRKLIVKPMTLKDCSDLELIDNTGKILSPLHKNKLPILECIARGVLDSDNVKSITNTKTDSLLTLSEALAEEIILPEGKFRDASTGEICTIPEAVNRGLITSVSVKSIFDIDGFKDPNGSDFVSLNTAIAKGALSMKTGVAMFVIDPKLGKTISIDQAVKQNLVRPEVLEMLSRKIGIRDRGRELTVLEAVAKCHLDPKTGQVLDPKNRKPLPLDEAVRRRLISPEGAALLGSLLAITVTTQTVTKTVKRYVTITSSGVTTSDIKMTFGDAVRQGLIDETNQTFRDPDTGRVLSVQDAVNEGLIGFPSPGGSPNHSPTRSGSLGSASPTKSPSGSPVKIRSPGSVSPVKEKSLDLGQPVLKGQSPENLSPVKDRSFDHSLVGSPVKGRSPNVSPVKEKPGFDIVVGKGRSPSPKKGTSSPGRGSSPVKHKPLKYPDEDVVDSSVVCLPQSQTSVSVPSYKADSAEFLSSERQAAAMEKQVFELPPDGWYLCEAIEQRFFDPVTGLFIIPGTDRLVSFEECVKLEIINPASALVIDPNNGRKISLIRSLEKRVLDGTGHYTSGGKKFAMKEAITKNFVILEGRMDHDHTSSRLIQVTKITGKPDLVELSDVGSGSAGNPPTFTEIKGSKPDMSTLEPLQVAPGIIYDPATSLVISTESGKADSLVAAVKTGKIEPRMVKVKDPYTGKSLNINEAMRKGIVDKETGDYKDKAGRKIPLAEAAKFGVLAVVGSPLVAAVKAVKVVKKALVSDTNTGEEVPIEVAYERGLIDDETLRSFEAATEHFVEGTSPEQIVTTKTEIVSTSVVIQDPTTGREITAQQAVEKGLLTPEDLKQLTAAAQDGVERSRPVKTLSTTAIPLDDEEEEDDDDDDNNDRPSAGERTRGRVTTEPKYKVSIGRARSFSQSPEREAKPVVLQKMRKKIVKPRDAVETGMIDKETADILEKPEIFKGSDGESLSLAEAVNCNKLDGNKGAILDPQRGDVLTIKEAMDRGILDPAGPSGRLLIPIARSLSVPGLLEQGLMDPDAKKIVHPETGTHLSLREAIVCEIVDPLSKMVEPSSGTKVTLEEAIAKGCIDDDKSLVKMPSGSVDLLTAAQDLKVFEGGPHDSSVKGLPPAGMTFPVALRRGLVDPVTKEILHPITGVRIPVEKAIKEGFIMSLPYPVSPFSVELTQALDCNLIDGEKGTFKNPKTGEVIPVSEAVESGILVVKPVPQLITFEPSGTVTAVTETVTSYHTITTKTIELKHGYILVGPDEVKHTQTGEIIPLDVARRQGIVKDESETKKEFTTREIKMSFSDAVAQGYVDLDAGTYTNPSTREVMSISEAIKRGLLDTSVPTQISEKLTESPTGKKFKKLNPVEAFDTLYEDRTKKFRDPNSPAQTYTFKEAVDKGIIDPESVIYDVCSGKPVTTREAVEKGMIDPRTGQVKDTKTGISVNVKEAAKLGLLAVVGAPVLAGMAVVNAVKGLNNNTDKKSPEISSVKEQIRPSKASPAQESSVTPSRKSPPKSPERQKSPTKSLEKEKSPIITIKTMARAPSPVKDALVGQKMPLREAIYDGHIEPESCSIAIPTSGGQEEQMTVQDALDKSAVALKDVVQVFSKAKVGLVDEKTRYKVKVTKHLNAENLANDGVYNLDSDSFVDPLTGISIRFEDLVLKYDVFDPDFIAVKDLTSHPETYITLREALEVPLIDKVSGHMVDPQTGKRVPFFEAVKLGWIVEKPGPSKPSKVKPRPSLTFQEAVDAGLYDAKTGDVLDPKTGATFSFVEALTNGILDPLSVSIRNPENDDILPLSEAVEVGIVDLNRGVIVNVETRTEVEFKVAFLKGYVIAGPRKPVSLEAVIRKGLYSSKTGMITDPLTQQTIDVEESVKRGLVDAFVTECKDTRSNCLVSLDDALSSKLVNPKTGKLCDTTNGNLLTLDAALDKGLIVTNKFSVTLIEAIVQEYYSARTGKVSDPASGDELTVQEAIELGFVDCSSVRVKDSHQDKIVTVKDATASGLLDTQKGILTYPTPMTLDIAFEKGYILTTRKPWSLQEALAQGCYDPKTGLMVINGDGERMTLDEAIKRGEINRDALTVKDPRSGDIITLGEAIKIGVIDPKLGTAADPTNGAEMHFYDALERGLIVPAKRKFSLPEAVFKGFYDPKSGKFTNPETREKLPTDRAIRRGIIDPASTLVKTSGGRVTTFDNAVEEGIVDSKTGTIAGAGRFGRKMDFQEAFEQGLLIEVRRPMSLSEALLKGVFDEDKGQFLDPSSGDHLTLAEAIENNLIDSDSVHVKDTRSGFWKKVSLAEAVKLGFVDGKTAKVKDFTHGNLEVTISEAFDLGLIVDSKAAVSIQRAIHQGLYDEATGKLTDPNTGRKITLHEAIRRFIINPQLPCYWDKKSERLLSLVETCRAGIIDRRAGTFKEPGANCTIYLSDAMELGLIVDIESAGFGLYEAIAMGLYDADSGCFIHPSTGRKLMLSDACKEELINPLTSIVKHSKSGRYFKLPEAVEAGLIDEEQGVYKIPDSKTVLTLKEAKEKGLIVTSKKPLSVEEAVRCGLYRPETGRLTDPDVGDQLDVAQALVLGLIDANTTALKDPVTGQLKSVNSGIEDGSIDVPRGRIVDPKTKRAYTIDAALERGLLVTVERPITFQQAVRRGSIDFQRGTFKDPRTMRECTLEEAIRYELIDPESAVVKDPQTGRFRTLKKAITDGVIDMNKRAAFDPQTGKVKPLCIIFEQGTVVFLREPLTFDAATEQGHLNVVTGKFTDPQSKEVLTLKETVSLGLIDPDSALIKDSTKKKLVKLPEAFRKGLMDAEKGNVLDSATSRLYSLSAAIESGLLTTPRRGLSLIEGLQFGLYNPTTGGFTDPFFSSGVIDRRRLRLEEAIESGLIDPSTTVVKDADSGNISSLTDAISVSKIVDAAAGRMLETSTGKSIDLLKAREKGYILAAEARQAVEEKYKHCDETLSKLLAWIGEVEDKLATQDVVQEDAGDLRNQINIMKQVKDDLDTHSRPVASCLDQVRQVVASGGDVLSSDEVSTLEKNGRSLKTRYERAVDRTDKLLRRLTAACDELSKFRNELVAFSTWLHKARQTLEDKERSLSNLNKLTSNADSTKEFVSDVIAHQADLRFITMAAQKFVDESKEYLTSLNEFRTSLPQRLPHIEPSQDSAVRNEVSAVTAQYRDLLSRANGLSDRLSGVGGRQREYRDALDKARTWLREAEPRATKVLAEPIGAEPKTVEEQLNKAKTLNNEFVAQGRLIDAAKQSVAALLRSLEGQQTPAEMAALETPVVELEEKYNQLSDALADKCRALDTALVQSQGVQDALDSLMQWLNVTENQLKSIMRPASLQKERLEEQLREHRLLQSDVDNHRPSVESVAQSAQELVATASNARLAKKIETKLRDVTTRFDKLLERTVKRGELLEEVHSALTVFSNATVQFELWYCELLDAIESRDILKLEIAEYGVKIDEIVARRDAKQGEFDDIVRNGKNLVAKKDVTDTVPVRDKIKALEGQWKDLNSLLEDKQKLSRARADQLGAYEKLRDQVLEWLTTMETRVVRLEPVAVEIETLKRQTEQLKPLMKEYKDYGNTIDKVNDLGNVYDGLLRGERPDSPARRRSSGYSPTKRTSVTSSPLRRTSHEARSPSPTKSSSGGFSVQSPVSPGGSSGFSSRRSSQDGFHLEELSPVQQQLTEINNRYGLLGVRLSDRQAELDSIREEVKRHLDNLRSLGQFLDKVQRNLPKETVPHTKEDADKVAKQMKTIVEDMYEKQSLLDSTRSQVNDLLRRKPGALGADSLQDELKDVVSRWKTLHDHCKNRIKFMEDMKDFHDTYDNLSGWLSAKDRMMTVLGPISSDSRMVQSQVQQVQVLREEFRTQQPQLSHLSEVGESVLARLDPGTPDAQRLSARLTSILQRWADLLGRLDERADSLGAAVDTSREFDAGLNPCTQLKQQTNCMSFAWWNVASVHMYMDRVLNLERQLEGQRPLLADAEAAGAQLCEVLSDAASRAEIQAKLGAVGRQYNTLQKKLDHRKAEVEGFLRDGRQFEASCAKTLGWLSDELGGMSEKLLVSADRDVLQQQVDHHEPIYKDVMSKEHEVIMLLNKGHDMLSRSAHRNSGSGSSDTRNLQRDLEKIQQQWDRLRKDTVERHTRLQTCMEHCRKYYRAQESFLPWLTQAENKLETLQPASFKRKDIERQLKELGTFRNEVWKRSGEYENHRMLGDTFVAACDIDKEVVKGELAVVKQRWDKLNNDLLERTQSLEDTARRLTDFTENLRDLQHSLQRCEDKLASHDALGGASKDPKLLERVKALREEAGGLKKPLQSVRQVAGDLVNEAGEHGVDASHLQDEVDNLADRLDDLQAKLDDRCSELQSAATAVTQFNDQVKGLTHDLSDLEHELDAMKPPGRDLKTVRGQLDDTGKLLKKIAKAANDVAKTVSAGEHLVDNGFAPDTAATREQVELLRRQLGRLDERAKSREEDLNSALSRLELFYQIHTAVIRDIAEVSERVRKLKPVGSEVEGIKAQQEEFRALQTSSIEPLAHQVEDCNRLGQGLIQSAAGGVNTSSLEKDLEKMNDKWNDLKDRLNERDRKLDVGLLQSGKFQEALDGLSKWLADTEEMVANQKPPSADYKVVKAQLQEQKFLKKMLLDRQNSMTSLFAMGNEVVAGADPVERKGIERQLRELMERFENLTTGAAQRYEDLQQAMAVAKDFQDKLVPLLEWLDRTEKQVKDMELVPTDEEKIQQRIKEHSALHNDIIRKKPDFLELTEVASALMALVGEDEASGVAFKVQDMTDRYAALVGASENVGQLLQQSRAGLRHLVLTYQDLQAWMEGMEHRLAKYRVLAVHTDKLLEQMDDLADLTEEIANHQSQVDGTVDSGLELMKHISNDEALQLKDKLDLLQRRFNDLTTRGADLLKHAQEALPLVQQFHNSHNRLVDWMMGAEAQLQCADPREEDIQRLEQDIQEFRPVLESINLVGPQLCQISPGEGASTIEGLVTRDNRRFDAIAEQIQRKGERIQLSKQVLRESAQHEDTSTIREKMEDLRETMDTVSALSSDRLGVLEQALPLAEHFHETHAGLVSWLDEMEQQVAMLAMPALRPDLITQQQDKNEMFVQSISEHKPLVEKLNKTGEALIKLCNDEEGGKVQDILDADNARYAALRSELRQRQQALEHALQESSQFSDKLEGMLRALGSTADQINSAEPVSAHPPRIRDQMDENAALVEDLDKREEAFAAVKRAADDVISKAGNRADPAVKDIKRKLDRLNSLWNEVQKATNDRGKSLEDTLAVAERFWDELHNVMATLRDLQESLSSQEPPAVEPAAIQQQQVALQEIRHEIDQTKPEVDQCRQTGQELMSLCGEPDKPEVKKHIEDLDSAWDNVTALYAKREENLIDAMEKAMEFHETLQNLLEFLESAEDRFAGMGALGSDIDAVKRQIEQLKDFKADVDPHMVKVEALNRQAQELTERTSADQAAAIKEPLSAVNRRWDELLRGMVERQRQLENALLRLGQFQHALAELLVWIEKTDGTLDELKPVAGDPQVLEVELAKLKVLVNDIQAHQTSVDTLNDAGRQIIESGKGTAEASATQEKLSQLNRRWRDLLAKAADRQHELEDALREAQRFHAEIQDLLSWLGDVDGVIAASKPVGGLPETASEQLERFMEVYNELEQSRPKVETVLQQGQEYLKKSGSGAANNLQHNLRTLKNRWDSVTARASDKKIKLEIALKEATEFHEALQAFVDWLTNAEKILSSLKPVSRVMETILGQIEEHKAFQKDVGVHRETMLNLDKKGTHLKYFSQKQDVILIKNLLISVQHRWERVVSKSAERTRALDHGYKEAREFHDSWSGLMSWLGETEKSLDDLAVEASGVGNDPEKIKARLAKHREFQRALSGKQATYDATMRAGKTLKERAPKSDEPALKQMMTELKNKWNAVCAKSVDRQRKLEEALLFSGQFKDAVQALLEWLRKVEKVLSEQGPVHGDLDTVMALVEQHKTFEEDLANRAAQMESVQRTGQELEAKATPSDAATIRSQLSELKGLWDKVSSLSRKKSVRLEDALKEAERLHKAVHMLLEWLSDAEMKLRFAGPLPEDEQETRNQLTEHDKFMREMAEKEREKDNTIALAQQILAKAHPDGATVIKHWITIIQSRWEEVSTWAKQREQRLQEHLRSLRDLEGLLEELLAWLAGLESTLLTLEAEPLPDDIPTLESLISDHREFMENTSKRQPEVDSVCKSRQQVKPQSTAQQTKDRKFSRPKTPSKESSRDNRESSPEYDSPSRKS</sequence>
<feature type="coiled-coil region" evidence="4">
    <location>
        <begin position="989"/>
        <end position="1043"/>
    </location>
</feature>
<name>A0A6L2Q3J4_COPFO</name>
<dbReference type="SUPFAM" id="SSF46966">
    <property type="entry name" value="Spectrin repeat"/>
    <property type="match status" value="31"/>
</dbReference>
<dbReference type="FunFam" id="1.20.58.60:FF:000055">
    <property type="entry name" value="Short stop, isoform K"/>
    <property type="match status" value="1"/>
</dbReference>
<dbReference type="InterPro" id="IPR041615">
    <property type="entry name" value="Desmoplakin_SH3"/>
</dbReference>
<dbReference type="Pfam" id="PF21020">
    <property type="entry name" value="Spectrin_4"/>
    <property type="match status" value="1"/>
</dbReference>
<dbReference type="FunFam" id="1.20.58.60:FF:000053">
    <property type="entry name" value="Short stop, isoform K"/>
    <property type="match status" value="1"/>
</dbReference>